<proteinExistence type="predicted"/>
<protein>
    <submittedName>
        <fullName evidence="1">Uncharacterized protein</fullName>
    </submittedName>
</protein>
<reference evidence="1" key="1">
    <citation type="journal article" date="2020" name="Nature">
        <title>Giant virus diversity and host interactions through global metagenomics.</title>
        <authorList>
            <person name="Schulz F."/>
            <person name="Roux S."/>
            <person name="Paez-Espino D."/>
            <person name="Jungbluth S."/>
            <person name="Walsh D.A."/>
            <person name="Denef V.J."/>
            <person name="McMahon K.D."/>
            <person name="Konstantinidis K.T."/>
            <person name="Eloe-Fadrosh E.A."/>
            <person name="Kyrpides N.C."/>
            <person name="Woyke T."/>
        </authorList>
    </citation>
    <scope>NUCLEOTIDE SEQUENCE</scope>
    <source>
        <strain evidence="1">GVMAG-S-1040241-154</strain>
    </source>
</reference>
<evidence type="ECO:0000313" key="1">
    <source>
        <dbReference type="EMBL" id="QHU07466.1"/>
    </source>
</evidence>
<dbReference type="AlphaFoldDB" id="A0A6C0JRM5"/>
<organism evidence="1">
    <name type="scientific">viral metagenome</name>
    <dbReference type="NCBI Taxonomy" id="1070528"/>
    <lineage>
        <taxon>unclassified sequences</taxon>
        <taxon>metagenomes</taxon>
        <taxon>organismal metagenomes</taxon>
    </lineage>
</organism>
<name>A0A6C0JRM5_9ZZZZ</name>
<sequence>MFSINKFKLWSIFFKQKRLIYNNWKKKTKNRDKIHYNK</sequence>
<accession>A0A6C0JRM5</accession>
<dbReference type="EMBL" id="MN740684">
    <property type="protein sequence ID" value="QHU07466.1"/>
    <property type="molecule type" value="Genomic_DNA"/>
</dbReference>